<keyword evidence="5" id="KW-1185">Reference proteome</keyword>
<feature type="domain" description="Fibronectin type III-like" evidence="3">
    <location>
        <begin position="769"/>
        <end position="838"/>
    </location>
</feature>
<dbReference type="RefSeq" id="WP_015884522.1">
    <property type="nucleotide sequence ID" value="NC_012669.1"/>
</dbReference>
<dbReference type="InterPro" id="IPR036962">
    <property type="entry name" value="Glyco_hydro_3_N_sf"/>
</dbReference>
<dbReference type="KEGG" id="bcv:Bcav_4044"/>
<dbReference type="InterPro" id="IPR026891">
    <property type="entry name" value="Fn3-like"/>
</dbReference>
<dbReference type="Gene3D" id="2.60.120.260">
    <property type="entry name" value="Galactose-binding domain-like"/>
    <property type="match status" value="1"/>
</dbReference>
<reference evidence="4 5" key="1">
    <citation type="journal article" date="2009" name="Stand. Genomic Sci.">
        <title>Complete genome sequence of Beutenbergia cavernae type strain (HKI 0122).</title>
        <authorList>
            <person name="Land M."/>
            <person name="Pukall R."/>
            <person name="Abt B."/>
            <person name="Goker M."/>
            <person name="Rohde M."/>
            <person name="Glavina Del Rio T."/>
            <person name="Tice H."/>
            <person name="Copeland A."/>
            <person name="Cheng J.F."/>
            <person name="Lucas S."/>
            <person name="Chen F."/>
            <person name="Nolan M."/>
            <person name="Bruce D."/>
            <person name="Goodwin L."/>
            <person name="Pitluck S."/>
            <person name="Ivanova N."/>
            <person name="Mavromatis K."/>
            <person name="Ovchinnikova G."/>
            <person name="Pati A."/>
            <person name="Chen A."/>
            <person name="Palaniappan K."/>
            <person name="Hauser L."/>
            <person name="Chang Y.J."/>
            <person name="Jefferies C.C."/>
            <person name="Saunders E."/>
            <person name="Brettin T."/>
            <person name="Detter J.C."/>
            <person name="Han C."/>
            <person name="Chain P."/>
            <person name="Bristow J."/>
            <person name="Eisen J.A."/>
            <person name="Markowitz V."/>
            <person name="Hugenholtz P."/>
            <person name="Kyrpides N.C."/>
            <person name="Klenk H.P."/>
            <person name="Lapidus A."/>
        </authorList>
    </citation>
    <scope>NUCLEOTIDE SEQUENCE [LARGE SCALE GENOMIC DNA]</scope>
    <source>
        <strain evidence="5">ATCC BAA-8 / DSM 12333 / NBRC 16432</strain>
    </source>
</reference>
<dbReference type="Pfam" id="PF14310">
    <property type="entry name" value="Fn3-like"/>
    <property type="match status" value="1"/>
</dbReference>
<protein>
    <submittedName>
        <fullName evidence="4">Glycoside hydrolase family 3 domain protein</fullName>
    </submittedName>
</protein>
<dbReference type="InterPro" id="IPR036881">
    <property type="entry name" value="Glyco_hydro_3_C_sf"/>
</dbReference>
<organism evidence="4 5">
    <name type="scientific">Beutenbergia cavernae (strain ATCC BAA-8 / DSM 12333 / CCUG 43141 / JCM 11478 / NBRC 16432 / NCIMB 13614 / HKI 0122)</name>
    <dbReference type="NCBI Taxonomy" id="471853"/>
    <lineage>
        <taxon>Bacteria</taxon>
        <taxon>Bacillati</taxon>
        <taxon>Actinomycetota</taxon>
        <taxon>Actinomycetes</taxon>
        <taxon>Micrococcales</taxon>
        <taxon>Beutenbergiaceae</taxon>
        <taxon>Beutenbergia</taxon>
    </lineage>
</organism>
<dbReference type="eggNOG" id="COG1472">
    <property type="taxonomic scope" value="Bacteria"/>
</dbReference>
<dbReference type="InterPro" id="IPR001764">
    <property type="entry name" value="Glyco_hydro_3_N"/>
</dbReference>
<evidence type="ECO:0000256" key="2">
    <source>
        <dbReference type="ARBA" id="ARBA00022801"/>
    </source>
</evidence>
<evidence type="ECO:0000313" key="5">
    <source>
        <dbReference type="Proteomes" id="UP000007962"/>
    </source>
</evidence>
<evidence type="ECO:0000256" key="1">
    <source>
        <dbReference type="ARBA" id="ARBA00005336"/>
    </source>
</evidence>
<dbReference type="GO" id="GO:0005975">
    <property type="term" value="P:carbohydrate metabolic process"/>
    <property type="evidence" value="ECO:0007669"/>
    <property type="project" value="InterPro"/>
</dbReference>
<evidence type="ECO:0000259" key="3">
    <source>
        <dbReference type="SMART" id="SM01217"/>
    </source>
</evidence>
<dbReference type="Pfam" id="PF01915">
    <property type="entry name" value="Glyco_hydro_3_C"/>
    <property type="match status" value="1"/>
</dbReference>
<dbReference type="OrthoDB" id="3187421at2"/>
<dbReference type="Gene3D" id="3.40.50.1700">
    <property type="entry name" value="Glycoside hydrolase family 3 C-terminal domain"/>
    <property type="match status" value="1"/>
</dbReference>
<dbReference type="STRING" id="471853.Bcav_4044"/>
<dbReference type="InterPro" id="IPR002772">
    <property type="entry name" value="Glyco_hydro_3_C"/>
</dbReference>
<dbReference type="Gene3D" id="3.20.20.300">
    <property type="entry name" value="Glycoside hydrolase, family 3, N-terminal domain"/>
    <property type="match status" value="1"/>
</dbReference>
<dbReference type="PANTHER" id="PTHR42715">
    <property type="entry name" value="BETA-GLUCOSIDASE"/>
    <property type="match status" value="1"/>
</dbReference>
<dbReference type="Proteomes" id="UP000007962">
    <property type="component" value="Chromosome"/>
</dbReference>
<dbReference type="InterPro" id="IPR050288">
    <property type="entry name" value="Cellulose_deg_GH3"/>
</dbReference>
<dbReference type="Gene3D" id="2.60.40.10">
    <property type="entry name" value="Immunoglobulins"/>
    <property type="match status" value="1"/>
</dbReference>
<dbReference type="InterPro" id="IPR013783">
    <property type="entry name" value="Ig-like_fold"/>
</dbReference>
<dbReference type="InterPro" id="IPR017853">
    <property type="entry name" value="GH"/>
</dbReference>
<proteinExistence type="inferred from homology"/>
<dbReference type="PRINTS" id="PR00133">
    <property type="entry name" value="GLHYDRLASE3"/>
</dbReference>
<dbReference type="SMART" id="SM01217">
    <property type="entry name" value="Fn3_like"/>
    <property type="match status" value="1"/>
</dbReference>
<evidence type="ECO:0000313" key="4">
    <source>
        <dbReference type="EMBL" id="ACQ82285.1"/>
    </source>
</evidence>
<sequence length="874" mass="90539">MTVADTASPAGPALPPAAGLLAGAVPSSADLEARVRTLDLATKVALVTGATAWSTAPEPAIGLREVVMSDGPAGVRGVRAGETATSLPAPSALAATWDLTLVERVGAAMAAEAREKGVDVVLAPVLNLQRTPVGGRHFECFSEDPTLVAAVGGRLIAAIQRRGVAACAKHFVANESETDRTTYVARVDRRTLREMYLPPFETAVRDAGAWTVMAAYNAVDDGVESAPATEHRHLLTTVLVDEWGFDGLVVSDWAATRTTAPTANAGLDLVMPGPDGPWGAALVEAVLAGEVAESVIDAKVVRVLRLAARVGKLDDGVPAPVLDAPPGAVVSREIAARGSVVLRRDDDVWPLDAHRLRSIAVLGENAVDPYAQGGGSAKVHAPHEVSPLDGLRLALAGTGVDVRHARGGPVRALAPELDVDRTRGLHGAPGVTARCLDADGVVLRERTEPRTNWTWTYDVPPGTAWLELHAHVRLTEPGTHVLELGAIGYHDVLVDGVLVRSARDDDGSGAVLDSSVNAPAGTPVEVMVPEPDRGGGAEGAVGRAVNVTLRCAVVDVGQYGRIVSATLRHRLPGPTPDEELADAVALAAASDVAVVVVGTNGEVESEGWDRTTLALPGRQDELVRAVVAANPRTVVVVNAGAPVLLPWLDDVGTTVWAWLGGQEAGHAVADVLLGRMEPAGRLPWTLPAREEDSPVPDAVPAGGVVAYDEGSDVGYVGWQASGRAPALPFGHGLGWGTWTYGGLDVSPAPDGGLVVAVDVRNDAARAAREVVQVYVSRPGTDGEPHGVRRLAGFACVDAEPGETVRARVRVDAAAFRRWTDAGWARVPGTYGVHVGRSVADVRLAADVTIAADDTIAAAERATGAAASSPVRAAR</sequence>
<dbReference type="HOGENOM" id="CLU_004542_4_0_11"/>
<dbReference type="AlphaFoldDB" id="C5C5E5"/>
<keyword evidence="2 4" id="KW-0378">Hydrolase</keyword>
<dbReference type="PANTHER" id="PTHR42715:SF10">
    <property type="entry name" value="BETA-GLUCOSIDASE"/>
    <property type="match status" value="1"/>
</dbReference>
<name>C5C5E5_BEUC1</name>
<dbReference type="GO" id="GO:0004553">
    <property type="term" value="F:hydrolase activity, hydrolyzing O-glycosyl compounds"/>
    <property type="evidence" value="ECO:0007669"/>
    <property type="project" value="InterPro"/>
</dbReference>
<comment type="similarity">
    <text evidence="1">Belongs to the glycosyl hydrolase 3 family.</text>
</comment>
<dbReference type="SUPFAM" id="SSF51445">
    <property type="entry name" value="(Trans)glycosidases"/>
    <property type="match status" value="1"/>
</dbReference>
<accession>C5C5E5</accession>
<dbReference type="EMBL" id="CP001618">
    <property type="protein sequence ID" value="ACQ82285.1"/>
    <property type="molecule type" value="Genomic_DNA"/>
</dbReference>
<gene>
    <name evidence="4" type="ordered locus">Bcav_4044</name>
</gene>
<dbReference type="CAZy" id="GH3">
    <property type="family name" value="Glycoside Hydrolase Family 3"/>
</dbReference>
<dbReference type="SUPFAM" id="SSF52279">
    <property type="entry name" value="Beta-D-glucan exohydrolase, C-terminal domain"/>
    <property type="match status" value="1"/>
</dbReference>
<dbReference type="Pfam" id="PF00933">
    <property type="entry name" value="Glyco_hydro_3"/>
    <property type="match status" value="1"/>
</dbReference>